<evidence type="ECO:0000256" key="2">
    <source>
        <dbReference type="ARBA" id="ARBA00022741"/>
    </source>
</evidence>
<dbReference type="GO" id="GO:0034727">
    <property type="term" value="P:piecemeal microautophagy of the nucleus"/>
    <property type="evidence" value="ECO:0007669"/>
    <property type="project" value="TreeGrafter"/>
</dbReference>
<dbReference type="GO" id="GO:0005829">
    <property type="term" value="C:cytosol"/>
    <property type="evidence" value="ECO:0007669"/>
    <property type="project" value="TreeGrafter"/>
</dbReference>
<evidence type="ECO:0000256" key="4">
    <source>
        <dbReference type="ARBA" id="ARBA00022840"/>
    </source>
</evidence>
<gene>
    <name evidence="8" type="ORF">DdX_08989</name>
</gene>
<protein>
    <submittedName>
        <fullName evidence="8">Protein kinase domain-containing protein</fullName>
    </submittedName>
</protein>
<sequence length="1026" mass="113651">MHKFVPIKLPDMADITGAFTSLSKMAGEFGATRVKEKSQSSEDSDHQHIHKLPKDEEWRNGNFACTQNTYYDVNIDMEEFDEFCYNKKDLIGHGAFAIVYKGRYKVKNADVAIKAIAKKNIAKAKNLLTKEIRILKELSGLKHENLVSLLKCVETPTHVFLVMEYVQYLELTIQHFFVQIARAMEAMNHKGIVHRDLKPQNILLCNPNHHHANPLPTQLVVKLADFGFARVLTDGGMAGTLCGSPMYMAPEVIMSLQYCAKADLWSVGTIMYQCLVGKAPFVAQTPQALKNFYERHKDLQPNIPEYCSPALADLLLKLLKRNPRDRIEFNDFFTHPFLHMPLPTSPSKRILDQALSHQETYQPSSAQVKAKFPAFSPSSPRPSPSASRPIQEGGSAAPYHHRPYAPPAFINPGKIGSEGMGRQAPLRPPSAGSGSRIPPSYSSRQTPTETEFRKDGKTGNNAMMTDSSDFTFLPPLDKNRQDSASRLSNQAQHGLQHSNGSSTSSNMDNPVRQVQVHSSSSGANVRAVPVPSQRYAFAKMEERRRGSPRSPSQTFQSPPITETDKAVPQRTSTFEARIPSVEEINLPETQFVIREHPPPKVDGPPSRIRRNTINDLAGCTLTDKEPSLSNASSKHYAEQPSSSANTSIPKSATSAVPLSLVDTNLFEPTKLQPAVDNIRYQSASSSPQAGSSASAQVKIITNSALLGNKYSDKPSLLNDTKFSDDEEEEVNLDPIQLPFADNGVEDTNFMEECSMSQAVSPAGEDAAVRRMSTGGEDQASSAHQRHTPQTSQQVPDGEHNVFNAEPPPPPELEQETMMNAQHRQTLAKLRFVVELIEALINVADKQINNPIAMMMEGGTRKSRHQSAASDAHKRAEQLVLHVRALHVLSSALVMAQPRSQELASLGIPGPDPVAAVVSAEKIMYQHAIDLCQSAALDELFGNPQLCPKRYQTAYTMLHTLSEQVQNEQDKTVLAKYKNAVERRLRILTRIRHSYLNIHAVLSSNEPSRLKMYGLYGACNEAFNRRL</sequence>
<evidence type="ECO:0000313" key="9">
    <source>
        <dbReference type="Proteomes" id="UP001201812"/>
    </source>
</evidence>
<dbReference type="GO" id="GO:0004674">
    <property type="term" value="F:protein serine/threonine kinase activity"/>
    <property type="evidence" value="ECO:0007669"/>
    <property type="project" value="InterPro"/>
</dbReference>
<evidence type="ECO:0000256" key="3">
    <source>
        <dbReference type="ARBA" id="ARBA00022777"/>
    </source>
</evidence>
<dbReference type="GO" id="GO:0034045">
    <property type="term" value="C:phagophore assembly site membrane"/>
    <property type="evidence" value="ECO:0007669"/>
    <property type="project" value="TreeGrafter"/>
</dbReference>
<evidence type="ECO:0000259" key="7">
    <source>
        <dbReference type="PROSITE" id="PS50011"/>
    </source>
</evidence>
<dbReference type="SUPFAM" id="SSF56112">
    <property type="entry name" value="Protein kinase-like (PK-like)"/>
    <property type="match status" value="1"/>
</dbReference>
<name>A0AAD4N393_9BILA</name>
<dbReference type="InterPro" id="IPR048941">
    <property type="entry name" value="ATG1-like_MIT2"/>
</dbReference>
<dbReference type="InterPro" id="IPR000719">
    <property type="entry name" value="Prot_kinase_dom"/>
</dbReference>
<feature type="compositionally biased region" description="Polar residues" evidence="6">
    <location>
        <begin position="440"/>
        <end position="449"/>
    </location>
</feature>
<reference evidence="8" key="1">
    <citation type="submission" date="2022-01" db="EMBL/GenBank/DDBJ databases">
        <title>Genome Sequence Resource for Two Populations of Ditylenchus destructor, the Migratory Endoparasitic Phytonematode.</title>
        <authorList>
            <person name="Zhang H."/>
            <person name="Lin R."/>
            <person name="Xie B."/>
        </authorList>
    </citation>
    <scope>NUCLEOTIDE SEQUENCE</scope>
    <source>
        <strain evidence="8">BazhouSP</strain>
    </source>
</reference>
<dbReference type="GO" id="GO:0005524">
    <property type="term" value="F:ATP binding"/>
    <property type="evidence" value="ECO:0007669"/>
    <property type="project" value="UniProtKB-UniRule"/>
</dbReference>
<keyword evidence="2 5" id="KW-0547">Nucleotide-binding</keyword>
<dbReference type="InterPro" id="IPR017441">
    <property type="entry name" value="Protein_kinase_ATP_BS"/>
</dbReference>
<keyword evidence="3 8" id="KW-0418">Kinase</keyword>
<dbReference type="GO" id="GO:0000045">
    <property type="term" value="P:autophagosome assembly"/>
    <property type="evidence" value="ECO:0007669"/>
    <property type="project" value="TreeGrafter"/>
</dbReference>
<dbReference type="GO" id="GO:0005776">
    <property type="term" value="C:autophagosome"/>
    <property type="evidence" value="ECO:0007669"/>
    <property type="project" value="TreeGrafter"/>
</dbReference>
<dbReference type="PROSITE" id="PS50011">
    <property type="entry name" value="PROTEIN_KINASE_DOM"/>
    <property type="match status" value="1"/>
</dbReference>
<evidence type="ECO:0000256" key="6">
    <source>
        <dbReference type="SAM" id="MobiDB-lite"/>
    </source>
</evidence>
<accession>A0AAD4N393</accession>
<dbReference type="Gene3D" id="3.30.200.20">
    <property type="entry name" value="Phosphorylase Kinase, domain 1"/>
    <property type="match status" value="1"/>
</dbReference>
<dbReference type="GO" id="GO:0061709">
    <property type="term" value="P:reticulophagy"/>
    <property type="evidence" value="ECO:0007669"/>
    <property type="project" value="TreeGrafter"/>
</dbReference>
<keyword evidence="4 5" id="KW-0067">ATP-binding</keyword>
<feature type="binding site" evidence="5">
    <location>
        <position position="119"/>
    </location>
    <ligand>
        <name>ATP</name>
        <dbReference type="ChEBI" id="CHEBI:30616"/>
    </ligand>
</feature>
<dbReference type="Pfam" id="PF21127">
    <property type="entry name" value="ATG1-like_MIT2"/>
    <property type="match status" value="1"/>
</dbReference>
<dbReference type="SMART" id="SM00220">
    <property type="entry name" value="S_TKc"/>
    <property type="match status" value="1"/>
</dbReference>
<evidence type="ECO:0000313" key="8">
    <source>
        <dbReference type="EMBL" id="KAI1713474.1"/>
    </source>
</evidence>
<dbReference type="PROSITE" id="PS00107">
    <property type="entry name" value="PROTEIN_KINASE_ATP"/>
    <property type="match status" value="1"/>
</dbReference>
<organism evidence="8 9">
    <name type="scientific">Ditylenchus destructor</name>
    <dbReference type="NCBI Taxonomy" id="166010"/>
    <lineage>
        <taxon>Eukaryota</taxon>
        <taxon>Metazoa</taxon>
        <taxon>Ecdysozoa</taxon>
        <taxon>Nematoda</taxon>
        <taxon>Chromadorea</taxon>
        <taxon>Rhabditida</taxon>
        <taxon>Tylenchina</taxon>
        <taxon>Tylenchomorpha</taxon>
        <taxon>Sphaerularioidea</taxon>
        <taxon>Anguinidae</taxon>
        <taxon>Anguininae</taxon>
        <taxon>Ditylenchus</taxon>
    </lineage>
</organism>
<dbReference type="Pfam" id="PF00069">
    <property type="entry name" value="Pkinase"/>
    <property type="match status" value="1"/>
</dbReference>
<dbReference type="PANTHER" id="PTHR24348:SF22">
    <property type="entry name" value="NON-SPECIFIC SERINE_THREONINE PROTEIN KINASE"/>
    <property type="match status" value="1"/>
</dbReference>
<dbReference type="InterPro" id="IPR045269">
    <property type="entry name" value="Atg1-like"/>
</dbReference>
<dbReference type="PANTHER" id="PTHR24348">
    <property type="entry name" value="SERINE/THREONINE-PROTEIN KINASE UNC-51-RELATED"/>
    <property type="match status" value="1"/>
</dbReference>
<dbReference type="PROSITE" id="PS00108">
    <property type="entry name" value="PROTEIN_KINASE_ST"/>
    <property type="match status" value="1"/>
</dbReference>
<comment type="caution">
    <text evidence="8">The sequence shown here is derived from an EMBL/GenBank/DDBJ whole genome shotgun (WGS) entry which is preliminary data.</text>
</comment>
<feature type="compositionally biased region" description="Polar residues" evidence="6">
    <location>
        <begin position="778"/>
        <end position="794"/>
    </location>
</feature>
<dbReference type="GO" id="GO:0000422">
    <property type="term" value="P:autophagy of mitochondrion"/>
    <property type="evidence" value="ECO:0007669"/>
    <property type="project" value="TreeGrafter"/>
</dbReference>
<feature type="region of interest" description="Disordered" evidence="6">
    <location>
        <begin position="760"/>
        <end position="813"/>
    </location>
</feature>
<dbReference type="Gene3D" id="1.10.510.10">
    <property type="entry name" value="Transferase(Phosphotransferase) domain 1"/>
    <property type="match status" value="1"/>
</dbReference>
<dbReference type="GO" id="GO:0042594">
    <property type="term" value="P:response to starvation"/>
    <property type="evidence" value="ECO:0007669"/>
    <property type="project" value="TreeGrafter"/>
</dbReference>
<feature type="compositionally biased region" description="Polar residues" evidence="6">
    <location>
        <begin position="357"/>
        <end position="367"/>
    </location>
</feature>
<dbReference type="EMBL" id="JAKKPZ010000015">
    <property type="protein sequence ID" value="KAI1713474.1"/>
    <property type="molecule type" value="Genomic_DNA"/>
</dbReference>
<dbReference type="InterPro" id="IPR011009">
    <property type="entry name" value="Kinase-like_dom_sf"/>
</dbReference>
<evidence type="ECO:0000256" key="5">
    <source>
        <dbReference type="PROSITE-ProRule" id="PRU10141"/>
    </source>
</evidence>
<feature type="domain" description="Protein kinase" evidence="7">
    <location>
        <begin position="85"/>
        <end position="338"/>
    </location>
</feature>
<feature type="region of interest" description="Disordered" evidence="6">
    <location>
        <begin position="357"/>
        <end position="575"/>
    </location>
</feature>
<proteinExistence type="predicted"/>
<feature type="region of interest" description="Disordered" evidence="6">
    <location>
        <begin position="588"/>
        <end position="651"/>
    </location>
</feature>
<dbReference type="GO" id="GO:0010508">
    <property type="term" value="P:positive regulation of autophagy"/>
    <property type="evidence" value="ECO:0007669"/>
    <property type="project" value="TreeGrafter"/>
</dbReference>
<dbReference type="FunFam" id="1.10.510.10:FF:000493">
    <property type="entry name" value="serine/threonine-protein kinase unc-51 isoform X2"/>
    <property type="match status" value="1"/>
</dbReference>
<dbReference type="InterPro" id="IPR008271">
    <property type="entry name" value="Ser/Thr_kinase_AS"/>
</dbReference>
<keyword evidence="9" id="KW-1185">Reference proteome</keyword>
<keyword evidence="1" id="KW-0808">Transferase</keyword>
<dbReference type="Proteomes" id="UP001201812">
    <property type="component" value="Unassembled WGS sequence"/>
</dbReference>
<feature type="compositionally biased region" description="Polar residues" evidence="6">
    <location>
        <begin position="458"/>
        <end position="470"/>
    </location>
</feature>
<feature type="compositionally biased region" description="Polar residues" evidence="6">
    <location>
        <begin position="484"/>
        <end position="508"/>
    </location>
</feature>
<dbReference type="AlphaFoldDB" id="A0AAD4N393"/>
<feature type="compositionally biased region" description="Polar residues" evidence="6">
    <location>
        <begin position="627"/>
        <end position="651"/>
    </location>
</feature>
<evidence type="ECO:0000256" key="1">
    <source>
        <dbReference type="ARBA" id="ARBA00022679"/>
    </source>
</evidence>
<dbReference type="GO" id="GO:0048675">
    <property type="term" value="P:axon extension"/>
    <property type="evidence" value="ECO:0007669"/>
    <property type="project" value="TreeGrafter"/>
</dbReference>
<feature type="compositionally biased region" description="Low complexity" evidence="6">
    <location>
        <begin position="372"/>
        <end position="389"/>
    </location>
</feature>